<dbReference type="GO" id="GO:0030973">
    <property type="term" value="F:molybdate ion binding"/>
    <property type="evidence" value="ECO:0007669"/>
    <property type="project" value="TreeGrafter"/>
</dbReference>
<sequence length="269" mass="29388">MRTANLIRKTGFLFTVILVGVLFVSGCSGKTAAEMKPREPKSLLVYCSAGLKDPVEEICQAFKSHYEGLDINYSIAGSAQLNSQILLTQKGDVYAVSDEEELKPLQDKGLVAWERSLVYHTPVLAVPKGNPGGINKLSDLTRQGVRVALGDAGAVPIGKIADKMLEENGILEAVNKNVVVRTATVNELLVYLSSRQVDAAIVWEENCRSAKGTVEVIKIPELEEYVKITKAVVLSCSQENELARELAEFMGSPQAMEIWEKYGYRPVAS</sequence>
<reference evidence="5 6" key="1">
    <citation type="journal article" date="2012" name="BMC Genomics">
        <title>Genome-guided analysis of physiological and morphological traits of the fermentative acetate oxidizer Thermacetogenium phaeum.</title>
        <authorList>
            <person name="Oehler D."/>
            <person name="Poehlein A."/>
            <person name="Leimbach A."/>
            <person name="Muller N."/>
            <person name="Daniel R."/>
            <person name="Gottschalk G."/>
            <person name="Schink B."/>
        </authorList>
    </citation>
    <scope>NUCLEOTIDE SEQUENCE [LARGE SCALE GENOMIC DNA]</scope>
    <source>
        <strain evidence="6">ATCC BAA-254 / DSM 26808 / PB</strain>
    </source>
</reference>
<dbReference type="eggNOG" id="COG0725">
    <property type="taxonomic scope" value="Bacteria"/>
</dbReference>
<dbReference type="Pfam" id="PF13531">
    <property type="entry name" value="SBP_bac_11"/>
    <property type="match status" value="1"/>
</dbReference>
<keyword evidence="3" id="KW-0732">Signal</keyword>
<dbReference type="Gene3D" id="3.40.190.10">
    <property type="entry name" value="Periplasmic binding protein-like II"/>
    <property type="match status" value="2"/>
</dbReference>
<dbReference type="InterPro" id="IPR050682">
    <property type="entry name" value="ModA/WtpA"/>
</dbReference>
<dbReference type="RefSeq" id="WP_015049328.1">
    <property type="nucleotide sequence ID" value="NC_018870.1"/>
</dbReference>
<dbReference type="NCBIfam" id="TIGR01256">
    <property type="entry name" value="modA"/>
    <property type="match status" value="1"/>
</dbReference>
<keyword evidence="2 4" id="KW-0479">Metal-binding</keyword>
<dbReference type="PIRSF" id="PIRSF004846">
    <property type="entry name" value="ModA"/>
    <property type="match status" value="1"/>
</dbReference>
<dbReference type="AlphaFoldDB" id="K4LCE6"/>
<dbReference type="HOGENOM" id="CLU_065520_2_0_9"/>
<accession>K4LCE6</accession>
<feature type="binding site" evidence="4">
    <location>
        <position position="185"/>
    </location>
    <ligand>
        <name>molybdate</name>
        <dbReference type="ChEBI" id="CHEBI:36264"/>
    </ligand>
</feature>
<dbReference type="PROSITE" id="PS51257">
    <property type="entry name" value="PROKAR_LIPOPROTEIN"/>
    <property type="match status" value="1"/>
</dbReference>
<evidence type="ECO:0000313" key="6">
    <source>
        <dbReference type="Proteomes" id="UP000000467"/>
    </source>
</evidence>
<dbReference type="OrthoDB" id="9786399at2"/>
<gene>
    <name evidence="5" type="primary">modA1</name>
    <name evidence="5" type="ordered locus">Tph_c01600</name>
</gene>
<evidence type="ECO:0000313" key="5">
    <source>
        <dbReference type="EMBL" id="AFV10408.1"/>
    </source>
</evidence>
<dbReference type="PANTHER" id="PTHR30632:SF0">
    <property type="entry name" value="SULFATE-BINDING PROTEIN"/>
    <property type="match status" value="1"/>
</dbReference>
<dbReference type="CDD" id="cd13517">
    <property type="entry name" value="PBP2_ModA3_like"/>
    <property type="match status" value="1"/>
</dbReference>
<feature type="binding site" evidence="4">
    <location>
        <position position="78"/>
    </location>
    <ligand>
        <name>molybdate</name>
        <dbReference type="ChEBI" id="CHEBI:36264"/>
    </ligand>
</feature>
<evidence type="ECO:0000256" key="1">
    <source>
        <dbReference type="ARBA" id="ARBA00009175"/>
    </source>
</evidence>
<dbReference type="PANTHER" id="PTHR30632">
    <property type="entry name" value="MOLYBDATE-BINDING PERIPLASMIC PROTEIN"/>
    <property type="match status" value="1"/>
</dbReference>
<dbReference type="EMBL" id="CP003732">
    <property type="protein sequence ID" value="AFV10408.1"/>
    <property type="molecule type" value="Genomic_DNA"/>
</dbReference>
<dbReference type="STRING" id="1089553.Tph_c01600"/>
<evidence type="ECO:0000256" key="2">
    <source>
        <dbReference type="ARBA" id="ARBA00022723"/>
    </source>
</evidence>
<keyword evidence="6" id="KW-1185">Reference proteome</keyword>
<dbReference type="InterPro" id="IPR005950">
    <property type="entry name" value="ModA"/>
</dbReference>
<evidence type="ECO:0000256" key="4">
    <source>
        <dbReference type="PIRSR" id="PIRSR004846-1"/>
    </source>
</evidence>
<organism evidence="5 6">
    <name type="scientific">Thermacetogenium phaeum (strain ATCC BAA-254 / DSM 26808 / PB)</name>
    <dbReference type="NCBI Taxonomy" id="1089553"/>
    <lineage>
        <taxon>Bacteria</taxon>
        <taxon>Bacillati</taxon>
        <taxon>Bacillota</taxon>
        <taxon>Clostridia</taxon>
        <taxon>Thermoanaerobacterales</taxon>
        <taxon>Thermoanaerobacteraceae</taxon>
        <taxon>Thermacetogenium</taxon>
    </lineage>
</organism>
<proteinExistence type="inferred from homology"/>
<dbReference type="GO" id="GO:0015689">
    <property type="term" value="P:molybdate ion transport"/>
    <property type="evidence" value="ECO:0007669"/>
    <property type="project" value="InterPro"/>
</dbReference>
<evidence type="ECO:0000256" key="3">
    <source>
        <dbReference type="ARBA" id="ARBA00022729"/>
    </source>
</evidence>
<name>K4LCE6_THEPS</name>
<dbReference type="SUPFAM" id="SSF53850">
    <property type="entry name" value="Periplasmic binding protein-like II"/>
    <property type="match status" value="1"/>
</dbReference>
<dbReference type="Proteomes" id="UP000000467">
    <property type="component" value="Chromosome"/>
</dbReference>
<protein>
    <submittedName>
        <fullName evidence="5">Molybdate ABC transporter, periplasmic molybdate-binding protein ModA</fullName>
    </submittedName>
</protein>
<dbReference type="GO" id="GO:0046872">
    <property type="term" value="F:metal ion binding"/>
    <property type="evidence" value="ECO:0007669"/>
    <property type="project" value="UniProtKB-KW"/>
</dbReference>
<dbReference type="KEGG" id="tpz:Tph_c01600"/>
<keyword evidence="4" id="KW-0500">Molybdenum</keyword>
<comment type="similarity">
    <text evidence="1">Belongs to the bacterial solute-binding protein ModA family.</text>
</comment>